<evidence type="ECO:0000313" key="6">
    <source>
        <dbReference type="Proteomes" id="UP000223968"/>
    </source>
</evidence>
<evidence type="ECO:0000256" key="1">
    <source>
        <dbReference type="ARBA" id="ARBA00022737"/>
    </source>
</evidence>
<dbReference type="InterPro" id="IPR027417">
    <property type="entry name" value="P-loop_NTPase"/>
</dbReference>
<dbReference type="OrthoDB" id="4184734at2759"/>
<dbReference type="InterPro" id="IPR036770">
    <property type="entry name" value="Ankyrin_rpt-contain_sf"/>
</dbReference>
<keyword evidence="6" id="KW-1185">Reference proteome</keyword>
<feature type="repeat" description="ANK" evidence="3">
    <location>
        <begin position="812"/>
        <end position="844"/>
    </location>
</feature>
<dbReference type="EMBL" id="PDNB01000002">
    <property type="protein sequence ID" value="PGH18846.1"/>
    <property type="molecule type" value="Genomic_DNA"/>
</dbReference>
<reference evidence="5 6" key="1">
    <citation type="submission" date="2017-10" db="EMBL/GenBank/DDBJ databases">
        <title>Comparative genomics in systemic dimorphic fungi from Ajellomycetaceae.</title>
        <authorList>
            <person name="Munoz J.F."/>
            <person name="Mcewen J.G."/>
            <person name="Clay O.K."/>
            <person name="Cuomo C.A."/>
        </authorList>
    </citation>
    <scope>NUCLEOTIDE SEQUENCE [LARGE SCALE GENOMIC DNA]</scope>
    <source>
        <strain evidence="5 6">UAMH5409</strain>
    </source>
</reference>
<dbReference type="Gene3D" id="1.25.40.20">
    <property type="entry name" value="Ankyrin repeat-containing domain"/>
    <property type="match status" value="2"/>
</dbReference>
<feature type="domain" description="Nephrocystin 3-like N-terminal" evidence="4">
    <location>
        <begin position="40"/>
        <end position="205"/>
    </location>
</feature>
<proteinExistence type="predicted"/>
<dbReference type="SMART" id="SM00248">
    <property type="entry name" value="ANK"/>
    <property type="match status" value="10"/>
</dbReference>
<feature type="repeat" description="ANK" evidence="3">
    <location>
        <begin position="683"/>
        <end position="715"/>
    </location>
</feature>
<keyword evidence="2 3" id="KW-0040">ANK repeat</keyword>
<dbReference type="PROSITE" id="PS50297">
    <property type="entry name" value="ANK_REP_REGION"/>
    <property type="match status" value="8"/>
</dbReference>
<dbReference type="Pfam" id="PF12796">
    <property type="entry name" value="Ank_2"/>
    <property type="match status" value="3"/>
</dbReference>
<organism evidence="5 6">
    <name type="scientific">Helicocarpus griseus UAMH5409</name>
    <dbReference type="NCBI Taxonomy" id="1447875"/>
    <lineage>
        <taxon>Eukaryota</taxon>
        <taxon>Fungi</taxon>
        <taxon>Dikarya</taxon>
        <taxon>Ascomycota</taxon>
        <taxon>Pezizomycotina</taxon>
        <taxon>Eurotiomycetes</taxon>
        <taxon>Eurotiomycetidae</taxon>
        <taxon>Onygenales</taxon>
        <taxon>Ajellomycetaceae</taxon>
        <taxon>Helicocarpus</taxon>
    </lineage>
</organism>
<evidence type="ECO:0000256" key="2">
    <source>
        <dbReference type="ARBA" id="ARBA00023043"/>
    </source>
</evidence>
<evidence type="ECO:0000256" key="3">
    <source>
        <dbReference type="PROSITE-ProRule" id="PRU00023"/>
    </source>
</evidence>
<comment type="caution">
    <text evidence="5">The sequence shown here is derived from an EMBL/GenBank/DDBJ whole genome shotgun (WGS) entry which is preliminary data.</text>
</comment>
<evidence type="ECO:0000313" key="5">
    <source>
        <dbReference type="EMBL" id="PGH18846.1"/>
    </source>
</evidence>
<gene>
    <name evidence="5" type="ORF">AJ79_00259</name>
</gene>
<accession>A0A2B7YBC8</accession>
<evidence type="ECO:0000259" key="4">
    <source>
        <dbReference type="Pfam" id="PF24883"/>
    </source>
</evidence>
<dbReference type="InterPro" id="IPR002110">
    <property type="entry name" value="Ankyrin_rpt"/>
</dbReference>
<dbReference type="Proteomes" id="UP000223968">
    <property type="component" value="Unassembled WGS sequence"/>
</dbReference>
<feature type="repeat" description="ANK" evidence="3">
    <location>
        <begin position="845"/>
        <end position="877"/>
    </location>
</feature>
<name>A0A2B7YBC8_9EURO</name>
<dbReference type="SUPFAM" id="SSF48403">
    <property type="entry name" value="Ankyrin repeat"/>
    <property type="match status" value="1"/>
</dbReference>
<protein>
    <recommendedName>
        <fullName evidence="4">Nephrocystin 3-like N-terminal domain-containing protein</fullName>
    </recommendedName>
</protein>
<keyword evidence="1" id="KW-0677">Repeat</keyword>
<dbReference type="Gene3D" id="3.40.50.300">
    <property type="entry name" value="P-loop containing nucleotide triphosphate hydrolases"/>
    <property type="match status" value="1"/>
</dbReference>
<dbReference type="AlphaFoldDB" id="A0A2B7YBC8"/>
<feature type="repeat" description="ANK" evidence="3">
    <location>
        <begin position="650"/>
        <end position="682"/>
    </location>
</feature>
<dbReference type="STRING" id="1447875.A0A2B7YBC8"/>
<dbReference type="InterPro" id="IPR056884">
    <property type="entry name" value="NPHP3-like_N"/>
</dbReference>
<dbReference type="PRINTS" id="PR01415">
    <property type="entry name" value="ANKYRIN"/>
</dbReference>
<feature type="repeat" description="ANK" evidence="3">
    <location>
        <begin position="617"/>
        <end position="649"/>
    </location>
</feature>
<dbReference type="Pfam" id="PF24883">
    <property type="entry name" value="NPHP3_N"/>
    <property type="match status" value="1"/>
</dbReference>
<feature type="repeat" description="ANK" evidence="3">
    <location>
        <begin position="779"/>
        <end position="811"/>
    </location>
</feature>
<feature type="repeat" description="ANK" evidence="3">
    <location>
        <begin position="746"/>
        <end position="778"/>
    </location>
</feature>
<dbReference type="PANTHER" id="PTHR24173">
    <property type="entry name" value="ANKYRIN REPEAT CONTAINING"/>
    <property type="match status" value="1"/>
</dbReference>
<dbReference type="PANTHER" id="PTHR24173:SF74">
    <property type="entry name" value="ANKYRIN REPEAT DOMAIN-CONTAINING PROTEIN 16"/>
    <property type="match status" value="1"/>
</dbReference>
<dbReference type="PROSITE" id="PS50088">
    <property type="entry name" value="ANK_REPEAT"/>
    <property type="match status" value="8"/>
</dbReference>
<dbReference type="SUPFAM" id="SSF52540">
    <property type="entry name" value="P-loop containing nucleoside triphosphate hydrolases"/>
    <property type="match status" value="1"/>
</dbReference>
<sequence>MDRISKSLLFEQEQEEILKWLSPIDSSSRHSEFGKKRAPGTGTWLLESHEYSDWLAGRGRLCQTLCCHGNPGSGKSVMTSLVIDELRDKAKPEKGESKIGVAYFYCDYKDQIYQTPENILGSLLKQLLRQLREIPQDVLDIYKERVKLSKHFELADVNTLLEKLKLGYHFWRVYVCLDAIDEVKDAGILLECLQNLPPFVHILLTIRSSALRIVENHITRSRYIEIEARGSDIRRFLEHAIANANEPEIMDDEFRNNIYNKIADTANGTFLLPSLQMQAFLDATTIRDREETLTLFPPGLDKIFTGTMERIEKLPELQLKLAAKIIALVHLAEWPLTLKELIFAISIRNGQESFDPRGLARRASVLNYCHGLIVEDQKTSLVRFFHPSFQEYLRRQDSILGHSKQEWNSRIARACLTFLQWESVMEQEIPEEYHETLEGNDEILQEDDKILEKDGKIPEEEEMREVMEQVFQRLGMSKGSAKQMKRSLKIHQGYPEFEEKMGPVSYHELCEVLKDNQELCFLDYAAAKWGHHLRHGADSPDAPLELAKEYLFPKNCHVQNGDLVSMRLLCREMCGTWGTRCLCISLSPLHVIAYYGIAKLVTEQVSLSFGIDCKDDSGKTPLSWAAARGHEGFVKLLLDKGATVDWKDRNSQTPLALAVLNKHTEVARLLVEHRAAVESEDAFGMTPLSRASQNGHEDMVKLLLQYEAQPDKDTWEPYFTAIRHRHKGLVRLFLEHGAPVNYKSKQGTTPLKCAARVGQAELVNLLIQWGAMVDKADEANRTPLSWAAAHGYDAAVQVLLQRGASVHTADNFNRTPLSWAAANGHDAVAQLLIQEGAEVDLKDGSNRTPLSWAASGGHVAVSQLLISNGAMLENVDENGRTPLLWAIQSRHESVARLLIERGSSVDVIDVYGQTPLSYAEAGNFGSLLTVLVEMAAPLDLVALTEKHKVVVELLIQRGSPALKSPDERGRTALWYAQQKGREELVELLRLCH</sequence>
<feature type="repeat" description="ANK" evidence="3">
    <location>
        <begin position="878"/>
        <end position="910"/>
    </location>
</feature>